<dbReference type="Pfam" id="PF24962">
    <property type="entry name" value="DUF7767"/>
    <property type="match status" value="1"/>
</dbReference>
<dbReference type="AlphaFoldDB" id="A0A139HS47"/>
<keyword evidence="6" id="KW-1185">Reference proteome</keyword>
<dbReference type="PANTHER" id="PTHR38788:SF5">
    <property type="entry name" value="CLR5 DOMAIN-CONTAINING PROTEIN"/>
    <property type="match status" value="1"/>
</dbReference>
<dbReference type="OrthoDB" id="4115389at2759"/>
<name>A0A139HS47_9PEZI</name>
<dbReference type="InterPro" id="IPR056669">
    <property type="entry name" value="DUF7767"/>
</dbReference>
<dbReference type="InterPro" id="IPR057940">
    <property type="entry name" value="Tri-helical_dom"/>
</dbReference>
<dbReference type="Pfam" id="PF24465">
    <property type="entry name" value="Tri-helical"/>
    <property type="match status" value="2"/>
</dbReference>
<dbReference type="InterPro" id="IPR025676">
    <property type="entry name" value="Clr5_dom"/>
</dbReference>
<evidence type="ECO:0000259" key="2">
    <source>
        <dbReference type="Pfam" id="PF14420"/>
    </source>
</evidence>
<feature type="compositionally biased region" description="Low complexity" evidence="1">
    <location>
        <begin position="1"/>
        <end position="20"/>
    </location>
</feature>
<feature type="compositionally biased region" description="Basic and acidic residues" evidence="1">
    <location>
        <begin position="145"/>
        <end position="154"/>
    </location>
</feature>
<evidence type="ECO:0000259" key="3">
    <source>
        <dbReference type="Pfam" id="PF24465"/>
    </source>
</evidence>
<dbReference type="EMBL" id="LFZN01000014">
    <property type="protein sequence ID" value="KXT05217.1"/>
    <property type="molecule type" value="Genomic_DNA"/>
</dbReference>
<feature type="domain" description="Clr5" evidence="2">
    <location>
        <begin position="28"/>
        <end position="83"/>
    </location>
</feature>
<proteinExistence type="predicted"/>
<feature type="region of interest" description="Disordered" evidence="1">
    <location>
        <begin position="145"/>
        <end position="196"/>
    </location>
</feature>
<dbReference type="STRING" id="321146.A0A139HS47"/>
<dbReference type="Pfam" id="PF14420">
    <property type="entry name" value="Clr5"/>
    <property type="match status" value="1"/>
</dbReference>
<feature type="compositionally biased region" description="Low complexity" evidence="1">
    <location>
        <begin position="172"/>
        <end position="185"/>
    </location>
</feature>
<dbReference type="Proteomes" id="UP000070133">
    <property type="component" value="Unassembled WGS sequence"/>
</dbReference>
<feature type="domain" description="Tri-helical" evidence="3">
    <location>
        <begin position="263"/>
        <end position="346"/>
    </location>
</feature>
<evidence type="ECO:0000313" key="5">
    <source>
        <dbReference type="EMBL" id="KXT05217.1"/>
    </source>
</evidence>
<gene>
    <name evidence="5" type="ORF">AC578_8353</name>
</gene>
<feature type="domain" description="DUF7767" evidence="4">
    <location>
        <begin position="542"/>
        <end position="632"/>
    </location>
</feature>
<organism evidence="5 6">
    <name type="scientific">Pseudocercospora eumusae</name>
    <dbReference type="NCBI Taxonomy" id="321146"/>
    <lineage>
        <taxon>Eukaryota</taxon>
        <taxon>Fungi</taxon>
        <taxon>Dikarya</taxon>
        <taxon>Ascomycota</taxon>
        <taxon>Pezizomycotina</taxon>
        <taxon>Dothideomycetes</taxon>
        <taxon>Dothideomycetidae</taxon>
        <taxon>Mycosphaerellales</taxon>
        <taxon>Mycosphaerellaceae</taxon>
        <taxon>Pseudocercospora</taxon>
    </lineage>
</organism>
<feature type="domain" description="Tri-helical" evidence="3">
    <location>
        <begin position="356"/>
        <end position="437"/>
    </location>
</feature>
<reference evidence="5 6" key="1">
    <citation type="submission" date="2015-07" db="EMBL/GenBank/DDBJ databases">
        <title>Comparative genomics of the Sigatoka disease complex on banana suggests a link between parallel evolutionary changes in Pseudocercospora fijiensis and Pseudocercospora eumusae and increased virulence on the banana host.</title>
        <authorList>
            <person name="Chang T.-C."/>
            <person name="Salvucci A."/>
            <person name="Crous P.W."/>
            <person name="Stergiopoulos I."/>
        </authorList>
    </citation>
    <scope>NUCLEOTIDE SEQUENCE [LARGE SCALE GENOMIC DNA]</scope>
    <source>
        <strain evidence="5 6">CBS 114824</strain>
    </source>
</reference>
<sequence length="636" mass="71483">MADVATESPSATAATSTTPTRRVGRPYKYDWDDKKDICYRLYVTEQKSVAEIAKYFIGRFKTSPSDIPCKRSFLRQFSLWGFPPHGKRLSQEEEEAVSARIQELWEQNMSQKDIKLTLVNEAWPLNDYEFGKLWRKNGLRLRNDHGYKAPEAEKSKKRKRASTTADEPASDLQTQLQTAAAAGPEPELEPEHDQTNEDFPLSLPMGPEELARRQQRLFEIQLESDQKMLTRKRRRRIRGYGHLPADAPGTAPRYNSETSLDESKAYLHLTNEMYQTIRKDYQAICEEMGIKKKTECAEGIWEESKSRLIRENMHLINMTHPLQPDQDRKAIALECICSDVTKRMRTAEKHLSVAQANNVLGINPTTSKALRRSFYEILAAANFESKLVSGEDEWQALKQQWYDANEILQNAVSEGDRQKSKAIDLLGGDVMKRFREDKRKEGYLAPVQKHARYGPGPGAACASTKARTSIVVAPTPPREFPRGAQMSQPRARAAVESNYPSQPNGNFIGTLAQATGDINFDLDPALATPFVRPPAEPEVLAQPIGSYFRLATNSSLVGHHPKVWLAKLASKSMAALYEAATSKAGAAKVTQIKGIVKNEDGTEDNWQIDDDDELQAYLDIAGEKPTFVVLMEGGYS</sequence>
<dbReference type="PANTHER" id="PTHR38788">
    <property type="entry name" value="CLR5 DOMAIN-CONTAINING PROTEIN"/>
    <property type="match status" value="1"/>
</dbReference>
<protein>
    <submittedName>
        <fullName evidence="5">Uncharacterized protein</fullName>
    </submittedName>
</protein>
<feature type="region of interest" description="Disordered" evidence="1">
    <location>
        <begin position="1"/>
        <end position="25"/>
    </location>
</feature>
<evidence type="ECO:0000256" key="1">
    <source>
        <dbReference type="SAM" id="MobiDB-lite"/>
    </source>
</evidence>
<accession>A0A139HS47</accession>
<evidence type="ECO:0000313" key="6">
    <source>
        <dbReference type="Proteomes" id="UP000070133"/>
    </source>
</evidence>
<evidence type="ECO:0000259" key="4">
    <source>
        <dbReference type="Pfam" id="PF24962"/>
    </source>
</evidence>
<comment type="caution">
    <text evidence="5">The sequence shown here is derived from an EMBL/GenBank/DDBJ whole genome shotgun (WGS) entry which is preliminary data.</text>
</comment>